<evidence type="ECO:0000256" key="5">
    <source>
        <dbReference type="ARBA" id="ARBA00022833"/>
    </source>
</evidence>
<protein>
    <recommendedName>
        <fullName evidence="11">C2H2-type domain-containing protein</fullName>
    </recommendedName>
</protein>
<keyword evidence="7" id="KW-0804">Transcription</keyword>
<feature type="region of interest" description="Disordered" evidence="10">
    <location>
        <begin position="804"/>
        <end position="837"/>
    </location>
</feature>
<keyword evidence="2" id="KW-0479">Metal-binding</keyword>
<keyword evidence="13" id="KW-1185">Reference proteome</keyword>
<dbReference type="Proteomes" id="UP000186922">
    <property type="component" value="Unassembled WGS sequence"/>
</dbReference>
<evidence type="ECO:0000313" key="12">
    <source>
        <dbReference type="EMBL" id="GAV03314.1"/>
    </source>
</evidence>
<comment type="subcellular location">
    <subcellularLocation>
        <location evidence="1">Nucleus</location>
    </subcellularLocation>
</comment>
<evidence type="ECO:0000256" key="7">
    <source>
        <dbReference type="ARBA" id="ARBA00023163"/>
    </source>
</evidence>
<evidence type="ECO:0000313" key="13">
    <source>
        <dbReference type="Proteomes" id="UP000186922"/>
    </source>
</evidence>
<feature type="region of interest" description="Disordered" evidence="10">
    <location>
        <begin position="254"/>
        <end position="285"/>
    </location>
</feature>
<evidence type="ECO:0000256" key="9">
    <source>
        <dbReference type="PROSITE-ProRule" id="PRU00042"/>
    </source>
</evidence>
<feature type="compositionally biased region" description="Basic and acidic residues" evidence="10">
    <location>
        <begin position="927"/>
        <end position="938"/>
    </location>
</feature>
<feature type="region of interest" description="Disordered" evidence="10">
    <location>
        <begin position="878"/>
        <end position="952"/>
    </location>
</feature>
<evidence type="ECO:0000256" key="10">
    <source>
        <dbReference type="SAM" id="MobiDB-lite"/>
    </source>
</evidence>
<dbReference type="SUPFAM" id="SSF57667">
    <property type="entry name" value="beta-beta-alpha zinc fingers"/>
    <property type="match status" value="1"/>
</dbReference>
<feature type="region of interest" description="Disordered" evidence="10">
    <location>
        <begin position="1009"/>
        <end position="1039"/>
    </location>
</feature>
<dbReference type="EMBL" id="BDGG01000009">
    <property type="protein sequence ID" value="GAV03314.1"/>
    <property type="molecule type" value="Genomic_DNA"/>
</dbReference>
<evidence type="ECO:0000259" key="11">
    <source>
        <dbReference type="PROSITE" id="PS50157"/>
    </source>
</evidence>
<evidence type="ECO:0000256" key="4">
    <source>
        <dbReference type="ARBA" id="ARBA00022771"/>
    </source>
</evidence>
<dbReference type="OrthoDB" id="10042249at2759"/>
<reference evidence="12 13" key="1">
    <citation type="journal article" date="2016" name="Nat. Commun.">
        <title>Extremotolerant tardigrade genome and improved radiotolerance of human cultured cells by tardigrade-unique protein.</title>
        <authorList>
            <person name="Hashimoto T."/>
            <person name="Horikawa D.D."/>
            <person name="Saito Y."/>
            <person name="Kuwahara H."/>
            <person name="Kozuka-Hata H."/>
            <person name="Shin-I T."/>
            <person name="Minakuchi Y."/>
            <person name="Ohishi K."/>
            <person name="Motoyama A."/>
            <person name="Aizu T."/>
            <person name="Enomoto A."/>
            <person name="Kondo K."/>
            <person name="Tanaka S."/>
            <person name="Hara Y."/>
            <person name="Koshikawa S."/>
            <person name="Sagara H."/>
            <person name="Miura T."/>
            <person name="Yokobori S."/>
            <person name="Miyagawa K."/>
            <person name="Suzuki Y."/>
            <person name="Kubo T."/>
            <person name="Oyama M."/>
            <person name="Kohara Y."/>
            <person name="Fujiyama A."/>
            <person name="Arakawa K."/>
            <person name="Katayama T."/>
            <person name="Toyoda A."/>
            <person name="Kunieda T."/>
        </authorList>
    </citation>
    <scope>NUCLEOTIDE SEQUENCE [LARGE SCALE GENOMIC DNA]</scope>
    <source>
        <strain evidence="12 13">YOKOZUNA-1</strain>
    </source>
</reference>
<evidence type="ECO:0000256" key="6">
    <source>
        <dbReference type="ARBA" id="ARBA00023015"/>
    </source>
</evidence>
<feature type="compositionally biased region" description="Polar residues" evidence="10">
    <location>
        <begin position="64"/>
        <end position="81"/>
    </location>
</feature>
<dbReference type="PROSITE" id="PS00028">
    <property type="entry name" value="ZINC_FINGER_C2H2_1"/>
    <property type="match status" value="2"/>
</dbReference>
<feature type="domain" description="C2H2-type" evidence="11">
    <location>
        <begin position="986"/>
        <end position="1013"/>
    </location>
</feature>
<dbReference type="GO" id="GO:0000981">
    <property type="term" value="F:DNA-binding transcription factor activity, RNA polymerase II-specific"/>
    <property type="evidence" value="ECO:0007669"/>
    <property type="project" value="TreeGrafter"/>
</dbReference>
<feature type="compositionally biased region" description="Basic and acidic residues" evidence="10">
    <location>
        <begin position="892"/>
        <end position="905"/>
    </location>
</feature>
<feature type="region of interest" description="Disordered" evidence="10">
    <location>
        <begin position="1129"/>
        <end position="1151"/>
    </location>
</feature>
<dbReference type="GO" id="GO:0000978">
    <property type="term" value="F:RNA polymerase II cis-regulatory region sequence-specific DNA binding"/>
    <property type="evidence" value="ECO:0007669"/>
    <property type="project" value="TreeGrafter"/>
</dbReference>
<dbReference type="InterPro" id="IPR051969">
    <property type="entry name" value="Zinc-finger_DNA-bd_regulators"/>
</dbReference>
<dbReference type="STRING" id="947166.A0A1D1VWF2"/>
<feature type="region of interest" description="Disordered" evidence="10">
    <location>
        <begin position="602"/>
        <end position="639"/>
    </location>
</feature>
<comment type="caution">
    <text evidence="12">The sequence shown here is derived from an EMBL/GenBank/DDBJ whole genome shotgun (WGS) entry which is preliminary data.</text>
</comment>
<evidence type="ECO:0000256" key="2">
    <source>
        <dbReference type="ARBA" id="ARBA00022723"/>
    </source>
</evidence>
<dbReference type="PROSITE" id="PS50157">
    <property type="entry name" value="ZINC_FINGER_C2H2_2"/>
    <property type="match status" value="2"/>
</dbReference>
<name>A0A1D1VWF2_RAMVA</name>
<dbReference type="AlphaFoldDB" id="A0A1D1VWF2"/>
<dbReference type="InterPro" id="IPR036236">
    <property type="entry name" value="Znf_C2H2_sf"/>
</dbReference>
<dbReference type="InterPro" id="IPR013087">
    <property type="entry name" value="Znf_C2H2_type"/>
</dbReference>
<keyword evidence="6" id="KW-0805">Transcription regulation</keyword>
<dbReference type="PANTHER" id="PTHR45944:SF2">
    <property type="entry name" value="SCHNURRI, ISOFORM F"/>
    <property type="match status" value="1"/>
</dbReference>
<evidence type="ECO:0000256" key="3">
    <source>
        <dbReference type="ARBA" id="ARBA00022737"/>
    </source>
</evidence>
<sequence>MAAKRGGRGRPRKSSRSATGFATTRKKKFSPTKEKSPGSSTTEGPSAFEALCQVTSAEYERLSSSRVHAQQCDNQSDASSKSTEENRLVYSTPLSSPSDVALPAWYGAAQVAPKPFKNELILPPKKKKYLHYLIEADDENQIINDPFQPQTTEVSRPWTSSLGGGQTPFSSSSTSATVNAAAVLSTTASAVVPELSHPSTSHSPEQLAPLRFNPTPSAPTVTPGPDGKTFSDVLDEHISRLITQNDVIMAKQPAVAMSKRGRSRDSATEVETAPRPQAAHPHNESMVKTLLSSKLTRKSMLAAATKESQSVRPQPSFSYLNPEKSAIKDLLIKTYEDKGMVGSAVAVSGAQVTEGYTAKDTHDFRSQRYFTSPSDAMTGKTCLSSGIVYQISSDHHTGALVMPDSRVADMNNYNSAGWIVSPNNEWVSIDERGRKRVRPEVTVYPETASYQGIAPSPARSLRSPSIDSAISSESCPSSAGMCDSRRVIQTSGTFQPFRNIGDLLETKMPPPPNSYAQLSTVRTAGTFLPGSNGTVKKPKGVDEVENVSSESHEKTLSALRGHLTGRRFAEDLDVTQVAPVTENSMLPPKKRKGAFQLLPVVPSETADNENTAPLIEPISPPPEDEPPQSTSARSLQSSSQESAFSGYANYVNGTHPSHLNFYSDLSRQYSTNVAFAQTLLQQGHYYPSFRYSCVTTSSTRAGRPMHVPNGEQVSMYANWSPMPSIVNPNIHVDSSIYGKKKSEGLYYSSAVRKSATVGATSVETYTRKRQLILNGMNSFLPSEASKLCMPEVSVMNRDPYGEIGSKVNANEPSTSTSARSRVQYGGEGKNEHASEEESMEESLCSDCGKRFAKPKQRWPDKESKYTCAHCLTTGRSRCETMPKQSRPSASRRFSEATKRLSETNGHHAPTPSAGPIEKPLITQLKQKIAEHQQHHSEVPYEGSYTQQKPTVDRSDHDIMDLSVRKAPIVEGTSDWLRSVDGASNRFPCLHCGKIFSRESQLYLHSRVHEMETPTKSDKKKAKADRAVSPSGSSGNMAATSDNPRPFFCAECNVGFRIHGHLQKHLRSKGHITQLECLNRLPCGFYAELERQNMITKLHTMIDTADCSKAFTCLSQLAKTVNVGVQVAAPQSPPSAPAAPAVMTPSPQINGA</sequence>
<gene>
    <name evidence="12" type="primary">RvY_13756-1</name>
    <name evidence="12" type="synonym">RvY_13756.1</name>
    <name evidence="12" type="ORF">RvY_13756</name>
</gene>
<dbReference type="Gene3D" id="3.30.160.60">
    <property type="entry name" value="Classic Zinc Finger"/>
    <property type="match status" value="1"/>
</dbReference>
<keyword evidence="8" id="KW-0539">Nucleus</keyword>
<accession>A0A1D1VWF2</accession>
<dbReference type="GO" id="GO:0008270">
    <property type="term" value="F:zinc ion binding"/>
    <property type="evidence" value="ECO:0007669"/>
    <property type="project" value="UniProtKB-KW"/>
</dbReference>
<feature type="compositionally biased region" description="Polar residues" evidence="10">
    <location>
        <begin position="1029"/>
        <end position="1039"/>
    </location>
</feature>
<feature type="region of interest" description="Disordered" evidence="10">
    <location>
        <begin position="1"/>
        <end position="47"/>
    </location>
</feature>
<feature type="region of interest" description="Disordered" evidence="10">
    <location>
        <begin position="150"/>
        <end position="173"/>
    </location>
</feature>
<keyword evidence="4 9" id="KW-0863">Zinc-finger</keyword>
<dbReference type="GO" id="GO:0005634">
    <property type="term" value="C:nucleus"/>
    <property type="evidence" value="ECO:0007669"/>
    <property type="project" value="UniProtKB-SubCell"/>
</dbReference>
<organism evidence="12 13">
    <name type="scientific">Ramazzottius varieornatus</name>
    <name type="common">Water bear</name>
    <name type="synonym">Tardigrade</name>
    <dbReference type="NCBI Taxonomy" id="947166"/>
    <lineage>
        <taxon>Eukaryota</taxon>
        <taxon>Metazoa</taxon>
        <taxon>Ecdysozoa</taxon>
        <taxon>Tardigrada</taxon>
        <taxon>Eutardigrada</taxon>
        <taxon>Parachela</taxon>
        <taxon>Hypsibioidea</taxon>
        <taxon>Ramazzottiidae</taxon>
        <taxon>Ramazzottius</taxon>
    </lineage>
</organism>
<keyword evidence="5" id="KW-0862">Zinc</keyword>
<feature type="region of interest" description="Disordered" evidence="10">
    <location>
        <begin position="63"/>
        <end position="87"/>
    </location>
</feature>
<feature type="compositionally biased region" description="Basic residues" evidence="10">
    <location>
        <begin position="1"/>
        <end position="15"/>
    </location>
</feature>
<dbReference type="PANTHER" id="PTHR45944">
    <property type="entry name" value="SCHNURRI, ISOFORM F"/>
    <property type="match status" value="1"/>
</dbReference>
<feature type="compositionally biased region" description="Polar residues" evidence="10">
    <location>
        <begin position="150"/>
        <end position="161"/>
    </location>
</feature>
<dbReference type="SMART" id="SM00355">
    <property type="entry name" value="ZnF_C2H2"/>
    <property type="match status" value="2"/>
</dbReference>
<feature type="domain" description="C2H2-type" evidence="11">
    <location>
        <begin position="1046"/>
        <end position="1075"/>
    </location>
</feature>
<proteinExistence type="predicted"/>
<keyword evidence="3" id="KW-0677">Repeat</keyword>
<evidence type="ECO:0000256" key="8">
    <source>
        <dbReference type="ARBA" id="ARBA00023242"/>
    </source>
</evidence>
<feature type="compositionally biased region" description="Low complexity" evidence="10">
    <location>
        <begin position="627"/>
        <end position="639"/>
    </location>
</feature>
<evidence type="ECO:0000256" key="1">
    <source>
        <dbReference type="ARBA" id="ARBA00004123"/>
    </source>
</evidence>
<feature type="compositionally biased region" description="Polar residues" evidence="10">
    <location>
        <begin position="807"/>
        <end position="820"/>
    </location>
</feature>